<evidence type="ECO:0000256" key="17">
    <source>
        <dbReference type="SAM" id="MobiDB-lite"/>
    </source>
</evidence>
<evidence type="ECO:0000256" key="10">
    <source>
        <dbReference type="ARBA" id="ARBA00023186"/>
    </source>
</evidence>
<dbReference type="Pfam" id="PF02096">
    <property type="entry name" value="60KD_IMP"/>
    <property type="match status" value="1"/>
</dbReference>
<dbReference type="GO" id="GO:0005886">
    <property type="term" value="C:plasma membrane"/>
    <property type="evidence" value="ECO:0007669"/>
    <property type="project" value="UniProtKB-SubCell"/>
</dbReference>
<accession>A0A931C6M4</accession>
<protein>
    <recommendedName>
        <fullName evidence="3">Membrane protein insertase YidC</fullName>
    </recommendedName>
    <alternativeName>
        <fullName evidence="15">Foldase YidC</fullName>
    </alternativeName>
    <alternativeName>
        <fullName evidence="14">Membrane integrase YidC</fullName>
    </alternativeName>
    <alternativeName>
        <fullName evidence="13">Membrane protein YidC</fullName>
    </alternativeName>
</protein>
<keyword evidence="5" id="KW-1003">Cell membrane</keyword>
<evidence type="ECO:0000256" key="11">
    <source>
        <dbReference type="ARBA" id="ARBA00025034"/>
    </source>
</evidence>
<keyword evidence="8 18" id="KW-1133">Transmembrane helix</keyword>
<proteinExistence type="inferred from homology"/>
<dbReference type="Proteomes" id="UP000598146">
    <property type="component" value="Unassembled WGS sequence"/>
</dbReference>
<comment type="similarity">
    <text evidence="2">Belongs to the OXA1/ALB3/YidC family. Type 1 subfamily.</text>
</comment>
<dbReference type="GO" id="GO:0015031">
    <property type="term" value="P:protein transport"/>
    <property type="evidence" value="ECO:0007669"/>
    <property type="project" value="UniProtKB-KW"/>
</dbReference>
<evidence type="ECO:0000256" key="8">
    <source>
        <dbReference type="ARBA" id="ARBA00022989"/>
    </source>
</evidence>
<comment type="function">
    <text evidence="11">Required for the insertion and/or proper folding and/or complex formation of integral membrane proteins into the membrane. Involved in integration of membrane proteins that insert both dependently and independently of the Sec translocase complex, as well as at least some lipoproteins. Aids folding of multispanning membrane proteins.</text>
</comment>
<evidence type="ECO:0000256" key="1">
    <source>
        <dbReference type="ARBA" id="ARBA00004651"/>
    </source>
</evidence>
<dbReference type="InterPro" id="IPR001708">
    <property type="entry name" value="YidC/ALB3/OXA1/COX18"/>
</dbReference>
<name>A0A931C6M4_9ACTN</name>
<gene>
    <name evidence="20" type="primary">yidC</name>
    <name evidence="20" type="ORF">I4J89_12845</name>
</gene>
<evidence type="ECO:0000259" key="19">
    <source>
        <dbReference type="Pfam" id="PF02096"/>
    </source>
</evidence>
<dbReference type="PANTHER" id="PTHR12428">
    <property type="entry name" value="OXA1"/>
    <property type="match status" value="1"/>
</dbReference>
<dbReference type="EMBL" id="JADQTO010000005">
    <property type="protein sequence ID" value="MBG0562352.1"/>
    <property type="molecule type" value="Genomic_DNA"/>
</dbReference>
<comment type="subunit">
    <text evidence="12">Interacts with the Sec translocase complex via SecD. Specifically interacts with transmembrane segments of nascent integral membrane proteins during membrane integration.</text>
</comment>
<evidence type="ECO:0000256" key="6">
    <source>
        <dbReference type="ARBA" id="ARBA00022692"/>
    </source>
</evidence>
<evidence type="ECO:0000256" key="12">
    <source>
        <dbReference type="ARBA" id="ARBA00026028"/>
    </source>
</evidence>
<evidence type="ECO:0000256" key="4">
    <source>
        <dbReference type="ARBA" id="ARBA00022448"/>
    </source>
</evidence>
<feature type="transmembrane region" description="Helical" evidence="18">
    <location>
        <begin position="176"/>
        <end position="197"/>
    </location>
</feature>
<dbReference type="GO" id="GO:0032977">
    <property type="term" value="F:membrane insertase activity"/>
    <property type="evidence" value="ECO:0007669"/>
    <property type="project" value="InterPro"/>
</dbReference>
<reference evidence="20" key="1">
    <citation type="submission" date="2020-11" db="EMBL/GenBank/DDBJ databases">
        <title>Isolation and identification of active actinomycetes.</title>
        <authorList>
            <person name="Sun X."/>
        </authorList>
    </citation>
    <scope>NUCLEOTIDE SEQUENCE</scope>
    <source>
        <strain evidence="20">NEAU-A11</strain>
    </source>
</reference>
<evidence type="ECO:0000256" key="9">
    <source>
        <dbReference type="ARBA" id="ARBA00023136"/>
    </source>
</evidence>
<evidence type="ECO:0000256" key="2">
    <source>
        <dbReference type="ARBA" id="ARBA00010527"/>
    </source>
</evidence>
<keyword evidence="10" id="KW-0143">Chaperone</keyword>
<evidence type="ECO:0000256" key="18">
    <source>
        <dbReference type="SAM" id="Phobius"/>
    </source>
</evidence>
<dbReference type="GO" id="GO:0051205">
    <property type="term" value="P:protein insertion into membrane"/>
    <property type="evidence" value="ECO:0007669"/>
    <property type="project" value="TreeGrafter"/>
</dbReference>
<feature type="transmembrane region" description="Helical" evidence="18">
    <location>
        <begin position="218"/>
        <end position="244"/>
    </location>
</feature>
<feature type="compositionally biased region" description="Basic residues" evidence="17">
    <location>
        <begin position="287"/>
        <end position="296"/>
    </location>
</feature>
<keyword evidence="9 18" id="KW-0472">Membrane</keyword>
<evidence type="ECO:0000256" key="14">
    <source>
        <dbReference type="ARBA" id="ARBA00033245"/>
    </source>
</evidence>
<dbReference type="CDD" id="cd20070">
    <property type="entry name" value="5TM_YidC_Alb3"/>
    <property type="match status" value="1"/>
</dbReference>
<sequence>MDAVYTAISAILLFWHSAWYRVFGDADALRTDWAWVLGIAFLVLTVRIALFPLVVRQVRSQRAVQRLQPRIQEVRERYRGDRPGMQAELLKLYQTEKIKPMAGLLPLLVQAPILFGLLHVLRHVRPDVTSAASRTLYGWTLTQFDSAVHAKLFGAPIAAGFTSSAEQLSMFGASGVTVKLVAAVLILIMTATTYLTTRQMISKSGPAADPQGRMVQRLMLYGFPLSLLVSGVIFPIGVVFYWAVQNLFALGQQAWILRRYPLAPATPAGPPAPRPAVESPRVGAKPSRSKRRRRMS</sequence>
<evidence type="ECO:0000256" key="7">
    <source>
        <dbReference type="ARBA" id="ARBA00022927"/>
    </source>
</evidence>
<evidence type="ECO:0000256" key="5">
    <source>
        <dbReference type="ARBA" id="ARBA00022475"/>
    </source>
</evidence>
<keyword evidence="21" id="KW-1185">Reference proteome</keyword>
<keyword evidence="7" id="KW-0653">Protein transport</keyword>
<feature type="domain" description="Membrane insertase YidC/Oxa/ALB C-terminal" evidence="19">
    <location>
        <begin position="35"/>
        <end position="257"/>
    </location>
</feature>
<evidence type="ECO:0000313" key="21">
    <source>
        <dbReference type="Proteomes" id="UP000598146"/>
    </source>
</evidence>
<keyword evidence="6 16" id="KW-0812">Transmembrane</keyword>
<evidence type="ECO:0000256" key="13">
    <source>
        <dbReference type="ARBA" id="ARBA00031538"/>
    </source>
</evidence>
<dbReference type="PANTHER" id="PTHR12428:SF65">
    <property type="entry name" value="CYTOCHROME C OXIDASE ASSEMBLY PROTEIN COX18, MITOCHONDRIAL"/>
    <property type="match status" value="1"/>
</dbReference>
<dbReference type="InterPro" id="IPR047196">
    <property type="entry name" value="YidC_ALB_C"/>
</dbReference>
<dbReference type="InterPro" id="IPR028055">
    <property type="entry name" value="YidC/Oxa/ALB_C"/>
</dbReference>
<comment type="caution">
    <text evidence="20">The sequence shown here is derived from an EMBL/GenBank/DDBJ whole genome shotgun (WGS) entry which is preliminary data.</text>
</comment>
<comment type="subcellular location">
    <subcellularLocation>
        <location evidence="1">Cell membrane</location>
        <topology evidence="1">Multi-pass membrane protein</topology>
    </subcellularLocation>
    <subcellularLocation>
        <location evidence="16">Membrane</location>
        <topology evidence="16">Multi-pass membrane protein</topology>
    </subcellularLocation>
</comment>
<keyword evidence="4" id="KW-0813">Transport</keyword>
<dbReference type="AlphaFoldDB" id="A0A931C6M4"/>
<evidence type="ECO:0000313" key="20">
    <source>
        <dbReference type="EMBL" id="MBG0562352.1"/>
    </source>
</evidence>
<feature type="transmembrane region" description="Helical" evidence="18">
    <location>
        <begin position="34"/>
        <end position="55"/>
    </location>
</feature>
<feature type="region of interest" description="Disordered" evidence="17">
    <location>
        <begin position="266"/>
        <end position="296"/>
    </location>
</feature>
<evidence type="ECO:0000256" key="15">
    <source>
        <dbReference type="ARBA" id="ARBA00033342"/>
    </source>
</evidence>
<organism evidence="20 21">
    <name type="scientific">Actinoplanes aureus</name>
    <dbReference type="NCBI Taxonomy" id="2792083"/>
    <lineage>
        <taxon>Bacteria</taxon>
        <taxon>Bacillati</taxon>
        <taxon>Actinomycetota</taxon>
        <taxon>Actinomycetes</taxon>
        <taxon>Micromonosporales</taxon>
        <taxon>Micromonosporaceae</taxon>
        <taxon>Actinoplanes</taxon>
    </lineage>
</organism>
<dbReference type="NCBIfam" id="TIGR03592">
    <property type="entry name" value="yidC_oxa1_cterm"/>
    <property type="match status" value="1"/>
</dbReference>
<evidence type="ECO:0000256" key="16">
    <source>
        <dbReference type="RuleBase" id="RU003945"/>
    </source>
</evidence>
<evidence type="ECO:0000256" key="3">
    <source>
        <dbReference type="ARBA" id="ARBA00015325"/>
    </source>
</evidence>